<gene>
    <name evidence="1" type="ORF">M9Y10_011998</name>
</gene>
<evidence type="ECO:0000313" key="1">
    <source>
        <dbReference type="EMBL" id="KAK8860334.1"/>
    </source>
</evidence>
<organism evidence="1 2">
    <name type="scientific">Tritrichomonas musculus</name>
    <dbReference type="NCBI Taxonomy" id="1915356"/>
    <lineage>
        <taxon>Eukaryota</taxon>
        <taxon>Metamonada</taxon>
        <taxon>Parabasalia</taxon>
        <taxon>Tritrichomonadida</taxon>
        <taxon>Tritrichomonadidae</taxon>
        <taxon>Tritrichomonas</taxon>
    </lineage>
</organism>
<reference evidence="1 2" key="1">
    <citation type="submission" date="2024-04" db="EMBL/GenBank/DDBJ databases">
        <title>Tritrichomonas musculus Genome.</title>
        <authorList>
            <person name="Alves-Ferreira E."/>
            <person name="Grigg M."/>
            <person name="Lorenzi H."/>
            <person name="Galac M."/>
        </authorList>
    </citation>
    <scope>NUCLEOTIDE SEQUENCE [LARGE SCALE GENOMIC DNA]</scope>
    <source>
        <strain evidence="1 2">EAF2021</strain>
    </source>
</reference>
<dbReference type="PANTHER" id="PTHR41733:SF1">
    <property type="entry name" value="CHROMOSOME UNDETERMINED SCAFFOLD_30, WHOLE GENOME SHOTGUN SEQUENCE"/>
    <property type="match status" value="1"/>
</dbReference>
<proteinExistence type="predicted"/>
<sequence>MSNSGSSSESDSDFIVSEENDIPELNGAKKINPAYTRGQLVYLFNHPEDPAELAVLRLICMKWGLQSWDNMLIYLPWRTRASLRTTLCRILKKQALSEYGGIKADPFKIQEDNSFLREGDSNSEYKMKAGMLVNLRWNRSKEDRNKIQEENARKYKISEQEAEKIEIPIIISLEFMRQQLEHRRNSVILYRAAIINEMMNRNIYEGKDLQVNEFLILPAEKLCLPKTALICKVEFPSPYVEIGSSTDDV</sequence>
<dbReference type="EMBL" id="JAPFFF010000018">
    <property type="protein sequence ID" value="KAK8860334.1"/>
    <property type="molecule type" value="Genomic_DNA"/>
</dbReference>
<comment type="caution">
    <text evidence="1">The sequence shown here is derived from an EMBL/GenBank/DDBJ whole genome shotgun (WGS) entry which is preliminary data.</text>
</comment>
<evidence type="ECO:0000313" key="2">
    <source>
        <dbReference type="Proteomes" id="UP001470230"/>
    </source>
</evidence>
<name>A0ABR2IBB8_9EUKA</name>
<dbReference type="PANTHER" id="PTHR41733">
    <property type="entry name" value="UBIQUITIN-ASSOCIATED/TRANSLATION ELONGATION FACTOR EF1B, N-TERMINAL, EUKARYOTE"/>
    <property type="match status" value="1"/>
</dbReference>
<keyword evidence="2" id="KW-1185">Reference proteome</keyword>
<dbReference type="Proteomes" id="UP001470230">
    <property type="component" value="Unassembled WGS sequence"/>
</dbReference>
<protein>
    <submittedName>
        <fullName evidence="1">Uncharacterized protein</fullName>
    </submittedName>
</protein>
<accession>A0ABR2IBB8</accession>